<dbReference type="AlphaFoldDB" id="A0A6A6K3U0"/>
<dbReference type="InterPro" id="IPR017853">
    <property type="entry name" value="GH"/>
</dbReference>
<evidence type="ECO:0000256" key="1">
    <source>
        <dbReference type="ARBA" id="ARBA00001678"/>
    </source>
</evidence>
<feature type="transmembrane region" description="Helical" evidence="6">
    <location>
        <begin position="98"/>
        <end position="117"/>
    </location>
</feature>
<evidence type="ECO:0000256" key="5">
    <source>
        <dbReference type="ARBA" id="ARBA00023295"/>
    </source>
</evidence>
<dbReference type="EC" id="3.2.1.78" evidence="3"/>
<comment type="caution">
    <text evidence="8">The sequence shown here is derived from an EMBL/GenBank/DDBJ whole genome shotgun (WGS) entry which is preliminary data.</text>
</comment>
<comment type="similarity">
    <text evidence="2">Belongs to the glycosyl hydrolase 5 (cellulase A) family.</text>
</comment>
<dbReference type="GO" id="GO:0016985">
    <property type="term" value="F:mannan endo-1,4-beta-mannosidase activity"/>
    <property type="evidence" value="ECO:0007669"/>
    <property type="project" value="UniProtKB-EC"/>
</dbReference>
<proteinExistence type="inferred from homology"/>
<evidence type="ECO:0000256" key="2">
    <source>
        <dbReference type="ARBA" id="ARBA00005641"/>
    </source>
</evidence>
<accession>A0A6A6K3U0</accession>
<feature type="domain" description="Glycoside hydrolase family 5" evidence="7">
    <location>
        <begin position="174"/>
        <end position="375"/>
    </location>
</feature>
<evidence type="ECO:0000313" key="8">
    <source>
        <dbReference type="EMBL" id="KAF2283194.1"/>
    </source>
</evidence>
<keyword evidence="6" id="KW-1133">Transmembrane helix</keyword>
<evidence type="ECO:0000256" key="3">
    <source>
        <dbReference type="ARBA" id="ARBA00012706"/>
    </source>
</evidence>
<feature type="transmembrane region" description="Helical" evidence="6">
    <location>
        <begin position="74"/>
        <end position="92"/>
    </location>
</feature>
<feature type="transmembrane region" description="Helical" evidence="6">
    <location>
        <begin position="32"/>
        <end position="53"/>
    </location>
</feature>
<dbReference type="InterPro" id="IPR001547">
    <property type="entry name" value="Glyco_hydro_5"/>
</dbReference>
<keyword evidence="4" id="KW-0378">Hydrolase</keyword>
<name>A0A6A6K3U0_HEVBR</name>
<keyword evidence="5" id="KW-0326">Glycosidase</keyword>
<comment type="catalytic activity">
    <reaction evidence="1">
        <text>Random hydrolysis of (1-&gt;4)-beta-D-mannosidic linkages in mannans, galactomannans and glucomannans.</text>
        <dbReference type="EC" id="3.2.1.78"/>
    </reaction>
</comment>
<evidence type="ECO:0000256" key="6">
    <source>
        <dbReference type="SAM" id="Phobius"/>
    </source>
</evidence>
<dbReference type="SMR" id="A0A6A6K3U0"/>
<dbReference type="SUPFAM" id="SSF51445">
    <property type="entry name" value="(Trans)glycosidases"/>
    <property type="match status" value="1"/>
</dbReference>
<evidence type="ECO:0000256" key="4">
    <source>
        <dbReference type="ARBA" id="ARBA00022801"/>
    </source>
</evidence>
<evidence type="ECO:0000259" key="7">
    <source>
        <dbReference type="Pfam" id="PF26410"/>
    </source>
</evidence>
<dbReference type="PANTHER" id="PTHR31451">
    <property type="match status" value="1"/>
</dbReference>
<sequence length="381" mass="42918">MENQEDDTAPPTAKQQPSSTYHLFLTIMSKRTTWVCLFVLVYAILLSSSWNFLKSVLSWYKEQAQVTSAASSGWPALYASVLLGAVFGLLSMVAALAVAVPATLVIWITVLVLLTFFGKPRRALVIEGRKITRDIVGFVFKILLKEGNVVAAVCAVLGYFALFRRNSEEPELAFVTRNGTQFMVDGRPFYINGWNSYWLMDHSAEDDRKPRVSAMLEAGARMGLTVCRTWAFNDGGYNALQVSPGRFDERVFKSLHTRELAVMISDFTGHKALDYVIAEARQHGIRLLLCLVNNLKPYGGKTQYVKWAWEEGIGLSSSNDSFFFDPTIKRYFKNYVKTLLTRKNTITGIEYRNDPSIFGWELMNEPRCMSDPSGDTLQVSL</sequence>
<keyword evidence="6" id="KW-0472">Membrane</keyword>
<reference evidence="8 9" key="1">
    <citation type="journal article" date="2020" name="Mol. Plant">
        <title>The Chromosome-Based Rubber Tree Genome Provides New Insights into Spurge Genome Evolution and Rubber Biosynthesis.</title>
        <authorList>
            <person name="Liu J."/>
            <person name="Shi C."/>
            <person name="Shi C.C."/>
            <person name="Li W."/>
            <person name="Zhang Q.J."/>
            <person name="Zhang Y."/>
            <person name="Li K."/>
            <person name="Lu H.F."/>
            <person name="Shi C."/>
            <person name="Zhu S.T."/>
            <person name="Xiao Z.Y."/>
            <person name="Nan H."/>
            <person name="Yue Y."/>
            <person name="Zhu X.G."/>
            <person name="Wu Y."/>
            <person name="Hong X.N."/>
            <person name="Fan G.Y."/>
            <person name="Tong Y."/>
            <person name="Zhang D."/>
            <person name="Mao C.L."/>
            <person name="Liu Y.L."/>
            <person name="Hao S.J."/>
            <person name="Liu W.Q."/>
            <person name="Lv M.Q."/>
            <person name="Zhang H.B."/>
            <person name="Liu Y."/>
            <person name="Hu-Tang G.R."/>
            <person name="Wang J.P."/>
            <person name="Wang J.H."/>
            <person name="Sun Y.H."/>
            <person name="Ni S.B."/>
            <person name="Chen W.B."/>
            <person name="Zhang X.C."/>
            <person name="Jiao Y.N."/>
            <person name="Eichler E.E."/>
            <person name="Li G.H."/>
            <person name="Liu X."/>
            <person name="Gao L.Z."/>
        </authorList>
    </citation>
    <scope>NUCLEOTIDE SEQUENCE [LARGE SCALE GENOMIC DNA]</scope>
    <source>
        <strain evidence="9">cv. GT1</strain>
        <tissue evidence="8">Leaf</tissue>
    </source>
</reference>
<gene>
    <name evidence="8" type="ORF">GH714_043524</name>
</gene>
<feature type="transmembrane region" description="Helical" evidence="6">
    <location>
        <begin position="138"/>
        <end position="162"/>
    </location>
</feature>
<protein>
    <recommendedName>
        <fullName evidence="3">mannan endo-1,4-beta-mannosidase</fullName>
        <ecNumber evidence="3">3.2.1.78</ecNumber>
    </recommendedName>
</protein>
<keyword evidence="6" id="KW-0812">Transmembrane</keyword>
<dbReference type="EMBL" id="JAAGAX010000020">
    <property type="protein sequence ID" value="KAF2283194.1"/>
    <property type="molecule type" value="Genomic_DNA"/>
</dbReference>
<dbReference type="Proteomes" id="UP000467840">
    <property type="component" value="Unassembled WGS sequence"/>
</dbReference>
<dbReference type="Gene3D" id="3.20.20.80">
    <property type="entry name" value="Glycosidases"/>
    <property type="match status" value="1"/>
</dbReference>
<keyword evidence="9" id="KW-1185">Reference proteome</keyword>
<dbReference type="Pfam" id="PF26410">
    <property type="entry name" value="GH5_mannosidase"/>
    <property type="match status" value="1"/>
</dbReference>
<evidence type="ECO:0000313" key="9">
    <source>
        <dbReference type="Proteomes" id="UP000467840"/>
    </source>
</evidence>
<dbReference type="InterPro" id="IPR045053">
    <property type="entry name" value="MAN-like"/>
</dbReference>
<dbReference type="PANTHER" id="PTHR31451:SF45">
    <property type="entry name" value="MANNAN ENDO-1,4-BETA-MANNOSIDASE 2"/>
    <property type="match status" value="1"/>
</dbReference>
<organism evidence="8 9">
    <name type="scientific">Hevea brasiliensis</name>
    <name type="common">Para rubber tree</name>
    <name type="synonym">Siphonia brasiliensis</name>
    <dbReference type="NCBI Taxonomy" id="3981"/>
    <lineage>
        <taxon>Eukaryota</taxon>
        <taxon>Viridiplantae</taxon>
        <taxon>Streptophyta</taxon>
        <taxon>Embryophyta</taxon>
        <taxon>Tracheophyta</taxon>
        <taxon>Spermatophyta</taxon>
        <taxon>Magnoliopsida</taxon>
        <taxon>eudicotyledons</taxon>
        <taxon>Gunneridae</taxon>
        <taxon>Pentapetalae</taxon>
        <taxon>rosids</taxon>
        <taxon>fabids</taxon>
        <taxon>Malpighiales</taxon>
        <taxon>Euphorbiaceae</taxon>
        <taxon>Crotonoideae</taxon>
        <taxon>Micrandreae</taxon>
        <taxon>Hevea</taxon>
    </lineage>
</organism>